<reference evidence="7" key="1">
    <citation type="journal article" date="2019" name="Int. J. Syst. Evol. Microbiol.">
        <title>The Global Catalogue of Microorganisms (GCM) 10K type strain sequencing project: providing services to taxonomists for standard genome sequencing and annotation.</title>
        <authorList>
            <consortium name="The Broad Institute Genomics Platform"/>
            <consortium name="The Broad Institute Genome Sequencing Center for Infectious Disease"/>
            <person name="Wu L."/>
            <person name="Ma J."/>
        </authorList>
    </citation>
    <scope>NUCLEOTIDE SEQUENCE [LARGE SCALE GENOMIC DNA]</scope>
    <source>
        <strain evidence="7">JCM 18401</strain>
    </source>
</reference>
<keyword evidence="2 5" id="KW-0812">Transmembrane</keyword>
<organism evidence="6 7">
    <name type="scientific">Ferrimonas pelagia</name>
    <dbReference type="NCBI Taxonomy" id="1177826"/>
    <lineage>
        <taxon>Bacteria</taxon>
        <taxon>Pseudomonadati</taxon>
        <taxon>Pseudomonadota</taxon>
        <taxon>Gammaproteobacteria</taxon>
        <taxon>Alteromonadales</taxon>
        <taxon>Ferrimonadaceae</taxon>
        <taxon>Ferrimonas</taxon>
    </lineage>
</organism>
<keyword evidence="7" id="KW-1185">Reference proteome</keyword>
<evidence type="ECO:0000313" key="7">
    <source>
        <dbReference type="Proteomes" id="UP001499988"/>
    </source>
</evidence>
<sequence>MSIVKGLQQIPTPLAGLALGLASLGLNLDQRLALSGAMQWALGLVAAMLLLPVLLKYLSCPRQLPADLGHAVVGSVAPTFSMALMVISLSLGALSELAAQILWGAAVLLHLLLLAGFVRHQWPSLGWQRIAPSWFVPPVGIIVAAVTCPNDAMVPVASLLLYAGMAAYGVMLPLMLYRLMFHGPLPSAAAPTLAILAAPASLSLTGYLSLIEPVQPLVIALLLGIALLMTALVYLALIQLLRQPFTPGFAAFTFPLVIGASALYQCAGFFAQRQLDYAELLWTLADLELAIATLVIGYVCVCYARAYGGARLFRRLSRHVA</sequence>
<feature type="transmembrane region" description="Helical" evidence="5">
    <location>
        <begin position="40"/>
        <end position="59"/>
    </location>
</feature>
<keyword evidence="4 5" id="KW-0472">Membrane</keyword>
<evidence type="ECO:0000256" key="4">
    <source>
        <dbReference type="ARBA" id="ARBA00023136"/>
    </source>
</evidence>
<dbReference type="Gene3D" id="1.50.10.150">
    <property type="entry name" value="Voltage-dependent anion channel"/>
    <property type="match status" value="1"/>
</dbReference>
<feature type="transmembrane region" description="Helical" evidence="5">
    <location>
        <begin position="249"/>
        <end position="270"/>
    </location>
</feature>
<dbReference type="InterPro" id="IPR004695">
    <property type="entry name" value="SLAC1/Mae1/Ssu1/TehA"/>
</dbReference>
<keyword evidence="3 5" id="KW-1133">Transmembrane helix</keyword>
<dbReference type="CDD" id="cd09325">
    <property type="entry name" value="TDT_C4-dicarb_trans"/>
    <property type="match status" value="1"/>
</dbReference>
<feature type="transmembrane region" description="Helical" evidence="5">
    <location>
        <begin position="159"/>
        <end position="177"/>
    </location>
</feature>
<evidence type="ECO:0000256" key="3">
    <source>
        <dbReference type="ARBA" id="ARBA00022989"/>
    </source>
</evidence>
<feature type="transmembrane region" description="Helical" evidence="5">
    <location>
        <begin position="290"/>
        <end position="308"/>
    </location>
</feature>
<comment type="caution">
    <text evidence="6">The sequence shown here is derived from an EMBL/GenBank/DDBJ whole genome shotgun (WGS) entry which is preliminary data.</text>
</comment>
<feature type="transmembrane region" description="Helical" evidence="5">
    <location>
        <begin position="130"/>
        <end position="147"/>
    </location>
</feature>
<feature type="transmembrane region" description="Helical" evidence="5">
    <location>
        <begin position="97"/>
        <end position="118"/>
    </location>
</feature>
<name>A0ABP9ESX6_9GAMM</name>
<dbReference type="RefSeq" id="WP_345335190.1">
    <property type="nucleotide sequence ID" value="NZ_BAABJZ010000063.1"/>
</dbReference>
<dbReference type="PANTHER" id="PTHR37955">
    <property type="entry name" value="TELLURITE RESISTANCE PROTEIN TEHA"/>
    <property type="match status" value="1"/>
</dbReference>
<evidence type="ECO:0000313" key="6">
    <source>
        <dbReference type="EMBL" id="GAA4886241.1"/>
    </source>
</evidence>
<accession>A0ABP9ESX6</accession>
<protein>
    <submittedName>
        <fullName evidence="6">TDT family transporter</fullName>
    </submittedName>
</protein>
<evidence type="ECO:0000256" key="1">
    <source>
        <dbReference type="ARBA" id="ARBA00004141"/>
    </source>
</evidence>
<dbReference type="PANTHER" id="PTHR37955:SF1">
    <property type="entry name" value="DEP DOMAIN-CONTAINING PROTEIN"/>
    <property type="match status" value="1"/>
</dbReference>
<dbReference type="Pfam" id="PF03595">
    <property type="entry name" value="SLAC1"/>
    <property type="match status" value="1"/>
</dbReference>
<feature type="transmembrane region" description="Helical" evidence="5">
    <location>
        <begin position="71"/>
        <end position="91"/>
    </location>
</feature>
<feature type="transmembrane region" description="Helical" evidence="5">
    <location>
        <begin position="189"/>
        <end position="211"/>
    </location>
</feature>
<evidence type="ECO:0000256" key="5">
    <source>
        <dbReference type="SAM" id="Phobius"/>
    </source>
</evidence>
<dbReference type="InterPro" id="IPR052951">
    <property type="entry name" value="Tellurite_res_ion_channel"/>
</dbReference>
<proteinExistence type="predicted"/>
<dbReference type="EMBL" id="BAABJZ010000063">
    <property type="protein sequence ID" value="GAA4886241.1"/>
    <property type="molecule type" value="Genomic_DNA"/>
</dbReference>
<feature type="transmembrane region" description="Helical" evidence="5">
    <location>
        <begin position="217"/>
        <end position="237"/>
    </location>
</feature>
<evidence type="ECO:0000256" key="2">
    <source>
        <dbReference type="ARBA" id="ARBA00022692"/>
    </source>
</evidence>
<gene>
    <name evidence="6" type="ORF">GCM10023333_19520</name>
</gene>
<dbReference type="InterPro" id="IPR038665">
    <property type="entry name" value="Voltage-dep_anion_channel_sf"/>
</dbReference>
<dbReference type="Proteomes" id="UP001499988">
    <property type="component" value="Unassembled WGS sequence"/>
</dbReference>
<comment type="subcellular location">
    <subcellularLocation>
        <location evidence="1">Membrane</location>
        <topology evidence="1">Multi-pass membrane protein</topology>
    </subcellularLocation>
</comment>